<protein>
    <submittedName>
        <fullName evidence="1">Pilus assembly protein</fullName>
    </submittedName>
</protein>
<proteinExistence type="predicted"/>
<organism evidence="1 2">
    <name type="scientific">Thalassobaculum fulvum</name>
    <dbReference type="NCBI Taxonomy" id="1633335"/>
    <lineage>
        <taxon>Bacteria</taxon>
        <taxon>Pseudomonadati</taxon>
        <taxon>Pseudomonadota</taxon>
        <taxon>Alphaproteobacteria</taxon>
        <taxon>Rhodospirillales</taxon>
        <taxon>Thalassobaculaceae</taxon>
        <taxon>Thalassobaculum</taxon>
    </lineage>
</organism>
<dbReference type="EMBL" id="BMZS01000005">
    <property type="protein sequence ID" value="GHD51965.1"/>
    <property type="molecule type" value="Genomic_DNA"/>
</dbReference>
<dbReference type="Pfam" id="PF06267">
    <property type="entry name" value="DUF1028"/>
    <property type="match status" value="1"/>
</dbReference>
<dbReference type="RefSeq" id="WP_189990378.1">
    <property type="nucleotide sequence ID" value="NZ_BMZS01000005.1"/>
</dbReference>
<dbReference type="InterPro" id="IPR010430">
    <property type="entry name" value="DUF1028"/>
</dbReference>
<accession>A0A918XSN5</accession>
<dbReference type="AlphaFoldDB" id="A0A918XSN5"/>
<reference evidence="1" key="2">
    <citation type="submission" date="2020-09" db="EMBL/GenBank/DDBJ databases">
        <authorList>
            <person name="Sun Q."/>
            <person name="Kim S."/>
        </authorList>
    </citation>
    <scope>NUCLEOTIDE SEQUENCE</scope>
    <source>
        <strain evidence="1">KCTC 42651</strain>
    </source>
</reference>
<reference evidence="1" key="1">
    <citation type="journal article" date="2014" name="Int. J. Syst. Evol. Microbiol.">
        <title>Complete genome sequence of Corynebacterium casei LMG S-19264T (=DSM 44701T), isolated from a smear-ripened cheese.</title>
        <authorList>
            <consortium name="US DOE Joint Genome Institute (JGI-PGF)"/>
            <person name="Walter F."/>
            <person name="Albersmeier A."/>
            <person name="Kalinowski J."/>
            <person name="Ruckert C."/>
        </authorList>
    </citation>
    <scope>NUCLEOTIDE SEQUENCE</scope>
    <source>
        <strain evidence="1">KCTC 42651</strain>
    </source>
</reference>
<dbReference type="SUPFAM" id="SSF56235">
    <property type="entry name" value="N-terminal nucleophile aminohydrolases (Ntn hydrolases)"/>
    <property type="match status" value="1"/>
</dbReference>
<gene>
    <name evidence="1" type="ORF">GCM10017083_26990</name>
</gene>
<dbReference type="Proteomes" id="UP000630353">
    <property type="component" value="Unassembled WGS sequence"/>
</dbReference>
<dbReference type="PANTHER" id="PTHR39328:SF1">
    <property type="entry name" value="BLL2871 PROTEIN"/>
    <property type="match status" value="1"/>
</dbReference>
<dbReference type="PANTHER" id="PTHR39328">
    <property type="entry name" value="BLL2871 PROTEIN"/>
    <property type="match status" value="1"/>
</dbReference>
<dbReference type="InterPro" id="IPR029055">
    <property type="entry name" value="Ntn_hydrolases_N"/>
</dbReference>
<evidence type="ECO:0000313" key="2">
    <source>
        <dbReference type="Proteomes" id="UP000630353"/>
    </source>
</evidence>
<keyword evidence="2" id="KW-1185">Reference proteome</keyword>
<evidence type="ECO:0000313" key="1">
    <source>
        <dbReference type="EMBL" id="GHD51965.1"/>
    </source>
</evidence>
<comment type="caution">
    <text evidence="1">The sequence shown here is derived from an EMBL/GenBank/DDBJ whole genome shotgun (WGS) entry which is preliminary data.</text>
</comment>
<dbReference type="Gene3D" id="3.60.20.10">
    <property type="entry name" value="Glutamine Phosphoribosylpyrophosphate, subunit 1, domain 1"/>
    <property type="match status" value="1"/>
</dbReference>
<sequence length="234" mass="25124">MTWSIIAREPETGVMGLIVATRFFAAGALVPHSAPDAGLVATQALVNPTYGPLGLEMLRAGRSPEETVAALIGPDEGRAARQVHAMSLDGRTAAFTGGACVDWAGSRSEQDLSVAGNMLAGPAVVEETFETFRARADLPLVDRLIAAMRAGEAAGGDKRGKQSAGLVIQDARPYRWLDLRVDDHQDPLSELERLHTVAGQRFLAFRHAFPTAERPWGIWERSEVEAMIAERLGG</sequence>
<name>A0A918XSN5_9PROT</name>